<dbReference type="FunFam" id="2.40.440.10:FF:000003">
    <property type="entry name" value="L,D-transpeptidase YciB"/>
    <property type="match status" value="1"/>
</dbReference>
<dbReference type="InterPro" id="IPR005490">
    <property type="entry name" value="LD_TPept_cat_dom"/>
</dbReference>
<name>A0A9Q4HU54_9BACI</name>
<evidence type="ECO:0000313" key="13">
    <source>
        <dbReference type="Proteomes" id="UP001073053"/>
    </source>
</evidence>
<evidence type="ECO:0000256" key="9">
    <source>
        <dbReference type="ARBA" id="ARBA00060592"/>
    </source>
</evidence>
<comment type="pathway">
    <text evidence="9">Glycan biosynthesis.</text>
</comment>
<dbReference type="GO" id="GO:0008360">
    <property type="term" value="P:regulation of cell shape"/>
    <property type="evidence" value="ECO:0007669"/>
    <property type="project" value="UniProtKB-UniRule"/>
</dbReference>
<dbReference type="GO" id="GO:0018104">
    <property type="term" value="P:peptidoglycan-protein cross-linking"/>
    <property type="evidence" value="ECO:0007669"/>
    <property type="project" value="TreeGrafter"/>
</dbReference>
<accession>A0A9Q4HU54</accession>
<dbReference type="PANTHER" id="PTHR30582">
    <property type="entry name" value="L,D-TRANSPEPTIDASE"/>
    <property type="match status" value="1"/>
</dbReference>
<evidence type="ECO:0000259" key="11">
    <source>
        <dbReference type="PROSITE" id="PS52029"/>
    </source>
</evidence>
<dbReference type="EMBL" id="JALAWA010000003">
    <property type="protein sequence ID" value="MCY9184419.1"/>
    <property type="molecule type" value="Genomic_DNA"/>
</dbReference>
<evidence type="ECO:0000256" key="10">
    <source>
        <dbReference type="PROSITE-ProRule" id="PRU01373"/>
    </source>
</evidence>
<keyword evidence="5" id="KW-0378">Hydrolase</keyword>
<evidence type="ECO:0000256" key="6">
    <source>
        <dbReference type="ARBA" id="ARBA00022960"/>
    </source>
</evidence>
<evidence type="ECO:0000256" key="5">
    <source>
        <dbReference type="ARBA" id="ARBA00022801"/>
    </source>
</evidence>
<dbReference type="Gene3D" id="2.40.440.10">
    <property type="entry name" value="L,D-transpeptidase catalytic domain-like"/>
    <property type="match status" value="1"/>
</dbReference>
<dbReference type="Pfam" id="PF03734">
    <property type="entry name" value="YkuD"/>
    <property type="match status" value="1"/>
</dbReference>
<feature type="active site" description="Proton donor/acceptor" evidence="10">
    <location>
        <position position="111"/>
    </location>
</feature>
<evidence type="ECO:0000313" key="12">
    <source>
        <dbReference type="EMBL" id="MCY9184419.1"/>
    </source>
</evidence>
<dbReference type="InterPro" id="IPR050979">
    <property type="entry name" value="LD-transpeptidase"/>
</dbReference>
<dbReference type="RefSeq" id="WP_268496658.1">
    <property type="nucleotide sequence ID" value="NZ_JALAVZ010000003.1"/>
</dbReference>
<dbReference type="GO" id="GO:0071972">
    <property type="term" value="F:peptidoglycan L,D-transpeptidase activity"/>
    <property type="evidence" value="ECO:0007669"/>
    <property type="project" value="TreeGrafter"/>
</dbReference>
<dbReference type="PANTHER" id="PTHR30582:SF4">
    <property type="entry name" value="L,D-TRANSPEPTIDASE YQJB-RELATED"/>
    <property type="match status" value="1"/>
</dbReference>
<comment type="similarity">
    <text evidence="2">Belongs to the YkuD family.</text>
</comment>
<dbReference type="GO" id="GO:0016757">
    <property type="term" value="F:glycosyltransferase activity"/>
    <property type="evidence" value="ECO:0007669"/>
    <property type="project" value="UniProtKB-KW"/>
</dbReference>
<evidence type="ECO:0000256" key="1">
    <source>
        <dbReference type="ARBA" id="ARBA00004752"/>
    </source>
</evidence>
<evidence type="ECO:0000256" key="4">
    <source>
        <dbReference type="ARBA" id="ARBA00022679"/>
    </source>
</evidence>
<dbReference type="GO" id="GO:0071555">
    <property type="term" value="P:cell wall organization"/>
    <property type="evidence" value="ECO:0007669"/>
    <property type="project" value="UniProtKB-UniRule"/>
</dbReference>
<organism evidence="12 13">
    <name type="scientific">Bacillus halotolerans</name>
    <dbReference type="NCBI Taxonomy" id="260554"/>
    <lineage>
        <taxon>Bacteria</taxon>
        <taxon>Bacillati</taxon>
        <taxon>Bacillota</taxon>
        <taxon>Bacilli</taxon>
        <taxon>Bacillales</taxon>
        <taxon>Bacillaceae</taxon>
        <taxon>Bacillus</taxon>
    </lineage>
</organism>
<keyword evidence="3" id="KW-0328">Glycosyltransferase</keyword>
<comment type="pathway">
    <text evidence="1 10">Cell wall biogenesis; peptidoglycan biosynthesis.</text>
</comment>
<evidence type="ECO:0000256" key="2">
    <source>
        <dbReference type="ARBA" id="ARBA00005992"/>
    </source>
</evidence>
<protein>
    <submittedName>
        <fullName evidence="12">L,D-transpeptidase</fullName>
    </submittedName>
</protein>
<keyword evidence="6 10" id="KW-0133">Cell shape</keyword>
<feature type="domain" description="L,D-TPase catalytic" evidence="11">
    <location>
        <begin position="27"/>
        <end position="151"/>
    </location>
</feature>
<dbReference type="AlphaFoldDB" id="A0A9Q4HU54"/>
<proteinExistence type="inferred from homology"/>
<sequence length="176" mass="19652">MRFFLCSILMIISPIWPLGENPLPGDPYVIVNKKTNELAVIIDNKIEGVYRVATGKSDDLTPEGEFSITVKAANPYYRKKNIEGGASENPLGARWIGFDARGTDGRIYGIHGTNREESIGQFVSNGCIRMHNDEVVHLFQEIPVGTRVLITKDSRAFEEIAIEHKALIKKQDIPVQ</sequence>
<dbReference type="SUPFAM" id="SSF141523">
    <property type="entry name" value="L,D-transpeptidase catalytic domain-like"/>
    <property type="match status" value="1"/>
</dbReference>
<dbReference type="CDD" id="cd16913">
    <property type="entry name" value="YkuD_like"/>
    <property type="match status" value="1"/>
</dbReference>
<keyword evidence="4" id="KW-0808">Transferase</keyword>
<keyword evidence="8 10" id="KW-0961">Cell wall biogenesis/degradation</keyword>
<dbReference type="InterPro" id="IPR038063">
    <property type="entry name" value="Transpep_catalytic_dom"/>
</dbReference>
<evidence type="ECO:0000256" key="7">
    <source>
        <dbReference type="ARBA" id="ARBA00022984"/>
    </source>
</evidence>
<evidence type="ECO:0000256" key="3">
    <source>
        <dbReference type="ARBA" id="ARBA00022676"/>
    </source>
</evidence>
<gene>
    <name evidence="12" type="ORF">MOF03_07065</name>
</gene>
<dbReference type="Proteomes" id="UP001073053">
    <property type="component" value="Unassembled WGS sequence"/>
</dbReference>
<evidence type="ECO:0000256" key="8">
    <source>
        <dbReference type="ARBA" id="ARBA00023316"/>
    </source>
</evidence>
<keyword evidence="7 10" id="KW-0573">Peptidoglycan synthesis</keyword>
<feature type="active site" description="Nucleophile" evidence="10">
    <location>
        <position position="127"/>
    </location>
</feature>
<dbReference type="GO" id="GO:0005576">
    <property type="term" value="C:extracellular region"/>
    <property type="evidence" value="ECO:0007669"/>
    <property type="project" value="TreeGrafter"/>
</dbReference>
<reference evidence="12" key="1">
    <citation type="submission" date="2022-02" db="EMBL/GenBank/DDBJ databases">
        <title>Crop Bioprotection Bacillus Genome Sequencing.</title>
        <authorList>
            <person name="Dunlap C."/>
        </authorList>
    </citation>
    <scope>NUCLEOTIDE SEQUENCE</scope>
    <source>
        <strain evidence="12">EC49O2N-C10</strain>
    </source>
</reference>
<dbReference type="PROSITE" id="PS52029">
    <property type="entry name" value="LD_TPASE"/>
    <property type="match status" value="1"/>
</dbReference>
<comment type="caution">
    <text evidence="12">The sequence shown here is derived from an EMBL/GenBank/DDBJ whole genome shotgun (WGS) entry which is preliminary data.</text>
</comment>